<sequence length="356" mass="40959">MKYTEEIPSKHPKKFSNYTIFFDPRFRNFKKKKLCIELTDEKVKLYLRRVGFVTIFGGALPPEAVAQELFDNKIKLSFYWKDLNKKENDQLLETLKSRAKWINDSTTFYVRSTECSTYVDRISENTIDKPIPQEKNQKYTPLVLYKNSLFINIVKMPIVQRAQSDSALDDSSICFENIAKFRKFLNSINYDGPIAASTDNMKLEKNYVILQVWIQTNNAINKYVRIYVLQVPIPKVPLFVLEIIPNNSENVNDVHEIHKQVLELTAHFKIHILSIGADDINSYCPIIPNIGPIVCVSDLKHAKKSRRNSIFSGARMLTFGNSFLGFGYVLELSKSLNSVLYHVDVLNVDKQDDGAA</sequence>
<evidence type="ECO:0000313" key="1">
    <source>
        <dbReference type="EMBL" id="GES89387.1"/>
    </source>
</evidence>
<name>A0A8H3LN40_9GLOM</name>
<dbReference type="EMBL" id="BLAL01000185">
    <property type="protein sequence ID" value="GES89387.1"/>
    <property type="molecule type" value="Genomic_DNA"/>
</dbReference>
<protein>
    <submittedName>
        <fullName evidence="1">Uncharacterized protein</fullName>
    </submittedName>
</protein>
<evidence type="ECO:0000313" key="2">
    <source>
        <dbReference type="Proteomes" id="UP000615446"/>
    </source>
</evidence>
<comment type="caution">
    <text evidence="1">The sequence shown here is derived from an EMBL/GenBank/DDBJ whole genome shotgun (WGS) entry which is preliminary data.</text>
</comment>
<dbReference type="OrthoDB" id="2392346at2759"/>
<accession>A0A8H3LN40</accession>
<organism evidence="1 2">
    <name type="scientific">Rhizophagus clarus</name>
    <dbReference type="NCBI Taxonomy" id="94130"/>
    <lineage>
        <taxon>Eukaryota</taxon>
        <taxon>Fungi</taxon>
        <taxon>Fungi incertae sedis</taxon>
        <taxon>Mucoromycota</taxon>
        <taxon>Glomeromycotina</taxon>
        <taxon>Glomeromycetes</taxon>
        <taxon>Glomerales</taxon>
        <taxon>Glomeraceae</taxon>
        <taxon>Rhizophagus</taxon>
    </lineage>
</organism>
<gene>
    <name evidence="1" type="ORF">RCL2_001628600</name>
</gene>
<reference evidence="1" key="1">
    <citation type="submission" date="2019-10" db="EMBL/GenBank/DDBJ databases">
        <title>Conservation and host-specific expression of non-tandemly repeated heterogenous ribosome RNA gene in arbuscular mycorrhizal fungi.</title>
        <authorList>
            <person name="Maeda T."/>
            <person name="Kobayashi Y."/>
            <person name="Nakagawa T."/>
            <person name="Ezawa T."/>
            <person name="Yamaguchi K."/>
            <person name="Bino T."/>
            <person name="Nishimoto Y."/>
            <person name="Shigenobu S."/>
            <person name="Kawaguchi M."/>
        </authorList>
    </citation>
    <scope>NUCLEOTIDE SEQUENCE</scope>
    <source>
        <strain evidence="1">HR1</strain>
    </source>
</reference>
<proteinExistence type="predicted"/>
<dbReference type="Proteomes" id="UP000615446">
    <property type="component" value="Unassembled WGS sequence"/>
</dbReference>
<dbReference type="AlphaFoldDB" id="A0A8H3LN40"/>